<dbReference type="InterPro" id="IPR008571">
    <property type="entry name" value="HerA-like"/>
</dbReference>
<dbReference type="InterPro" id="IPR027417">
    <property type="entry name" value="P-loop_NTPase"/>
</dbReference>
<evidence type="ECO:0000256" key="2">
    <source>
        <dbReference type="ARBA" id="ARBA00034617"/>
    </source>
</evidence>
<comment type="catalytic activity">
    <reaction evidence="4">
        <text>ATP + H2O = ADP + phosphate + H(+)</text>
        <dbReference type="Rhea" id="RHEA:13065"/>
        <dbReference type="ChEBI" id="CHEBI:15377"/>
        <dbReference type="ChEBI" id="CHEBI:15378"/>
        <dbReference type="ChEBI" id="CHEBI:30616"/>
        <dbReference type="ChEBI" id="CHEBI:43474"/>
        <dbReference type="ChEBI" id="CHEBI:456216"/>
        <dbReference type="EC" id="5.6.2.4"/>
    </reaction>
</comment>
<evidence type="ECO:0000313" key="6">
    <source>
        <dbReference type="EMBL" id="ALU12066.1"/>
    </source>
</evidence>
<keyword evidence="7" id="KW-1185">Reference proteome</keyword>
<dbReference type="EMBL" id="CP006867">
    <property type="protein sequence ID" value="ALU12066.1"/>
    <property type="molecule type" value="Genomic_DNA"/>
</dbReference>
<comment type="catalytic activity">
    <reaction evidence="2">
        <text>Couples ATP hydrolysis with the unwinding of duplex DNA by translocating in the 3'-5' direction.</text>
        <dbReference type="EC" id="5.6.2.4"/>
    </reaction>
</comment>
<protein>
    <submittedName>
        <fullName evidence="6">HerA-ATP synthase with barrel domain</fullName>
    </submittedName>
</protein>
<dbReference type="RefSeq" id="WP_075050499.1">
    <property type="nucleotide sequence ID" value="NZ_CP006867.1"/>
</dbReference>
<dbReference type="GO" id="GO:0043139">
    <property type="term" value="F:5'-3' DNA helicase activity"/>
    <property type="evidence" value="ECO:0007669"/>
    <property type="project" value="UniProtKB-EC"/>
</dbReference>
<proteinExistence type="inferred from homology"/>
<comment type="similarity">
    <text evidence="1">Belongs to the HerA family.</text>
</comment>
<evidence type="ECO:0000256" key="3">
    <source>
        <dbReference type="ARBA" id="ARBA00048954"/>
    </source>
</evidence>
<dbReference type="InterPro" id="IPR002789">
    <property type="entry name" value="HerA_central"/>
</dbReference>
<dbReference type="GeneID" id="30680917"/>
<dbReference type="STRING" id="940295.EYM_07730"/>
<name>A0A0U2VDD7_9CREN</name>
<feature type="domain" description="Helicase HerA central" evidence="5">
    <location>
        <begin position="140"/>
        <end position="418"/>
    </location>
</feature>
<reference evidence="6 7" key="1">
    <citation type="submission" date="2013-11" db="EMBL/GenBank/DDBJ databases">
        <title>Comparative genomics of Ignicoccus.</title>
        <authorList>
            <person name="Podar M."/>
        </authorList>
    </citation>
    <scope>NUCLEOTIDE SEQUENCE [LARGE SCALE GENOMIC DNA]</scope>
    <source>
        <strain evidence="6 7">DSM 13165</strain>
    </source>
</reference>
<dbReference type="GO" id="GO:0043138">
    <property type="term" value="F:3'-5' DNA helicase activity"/>
    <property type="evidence" value="ECO:0007669"/>
    <property type="project" value="UniProtKB-EC"/>
</dbReference>
<gene>
    <name evidence="6" type="ORF">EYM_07730</name>
</gene>
<dbReference type="PANTHER" id="PTHR42957:SF1">
    <property type="entry name" value="HELICASE MJ1565-RELATED"/>
    <property type="match status" value="1"/>
</dbReference>
<organism evidence="6 7">
    <name type="scientific">Ignicoccus islandicus DSM 13165</name>
    <dbReference type="NCBI Taxonomy" id="940295"/>
    <lineage>
        <taxon>Archaea</taxon>
        <taxon>Thermoproteota</taxon>
        <taxon>Thermoprotei</taxon>
        <taxon>Desulfurococcales</taxon>
        <taxon>Desulfurococcaceae</taxon>
        <taxon>Ignicoccus</taxon>
    </lineage>
</organism>
<comment type="catalytic activity">
    <reaction evidence="3">
        <text>ATP + H2O = ADP + phosphate + H(+)</text>
        <dbReference type="Rhea" id="RHEA:13065"/>
        <dbReference type="ChEBI" id="CHEBI:15377"/>
        <dbReference type="ChEBI" id="CHEBI:15378"/>
        <dbReference type="ChEBI" id="CHEBI:30616"/>
        <dbReference type="ChEBI" id="CHEBI:43474"/>
        <dbReference type="ChEBI" id="CHEBI:456216"/>
        <dbReference type="EC" id="5.6.2.3"/>
    </reaction>
</comment>
<dbReference type="Proteomes" id="UP000060778">
    <property type="component" value="Chromosome"/>
</dbReference>
<dbReference type="Pfam" id="PF01935">
    <property type="entry name" value="DUF87"/>
    <property type="match status" value="1"/>
</dbReference>
<dbReference type="PATRIC" id="fig|940295.4.peg.1505"/>
<dbReference type="PANTHER" id="PTHR42957">
    <property type="entry name" value="HELICASE MJ1565-RELATED"/>
    <property type="match status" value="1"/>
</dbReference>
<dbReference type="SUPFAM" id="SSF52540">
    <property type="entry name" value="P-loop containing nucleoside triphosphate hydrolases"/>
    <property type="match status" value="1"/>
</dbReference>
<evidence type="ECO:0000313" key="7">
    <source>
        <dbReference type="Proteomes" id="UP000060778"/>
    </source>
</evidence>
<sequence length="584" mass="65286">MERENNESIGFVIGESTTNYVTASFNDFVQRGQYVVLKTTKGDVIGLVEEVISKNPVFDRPLSLEDISSLMNLDESILSTNDIAIYAKIKLLAQIEISEGDSRIRLSPPTTAPEPLSEVRRAPNDVLEKIFSKSLERNVIRIGRLSAHPEVSVYVDVNKMVSRHLAILAVTGAGKSNTVTIISSRLVEKGGTILIFDMHGEYSSAFESDKINLIQAKVNPAKLDISSFSKLIGLRDAPKQELYLRNILSAWEVMYSAQIYTRESQLFDFITTALIELMNASSKVALPIIRNREVVRKVLEELKGKVDPNKPIRSLNDIARLLGRDDIVKTLQSCSNYDPSICEHSIALLDISSSDRNTTLPSLLVKIEESRNRYENIIDFNVPKVVSQIEPGKVNVVDLSQVDEEAADIIVSTILRDILQARKAYVQKRDSINGLEYPIFLVLEEAHILAPKDRTTLTKYWTARIAREGRKFGVGICLVSQRPKGLDQDTLSQANNMIVMRLIEPMDQKHVQASSESLSDDLLKQLPSLDVGEAILLGPMTPLPAIVKIDKAEGKSLGSDIDIVSEWQNIKKKRESYLEEEDVW</sequence>
<dbReference type="AlphaFoldDB" id="A0A0U2VDD7"/>
<dbReference type="Gene3D" id="3.40.50.300">
    <property type="entry name" value="P-loop containing nucleotide triphosphate hydrolases"/>
    <property type="match status" value="2"/>
</dbReference>
<dbReference type="OrthoDB" id="107033at2157"/>
<evidence type="ECO:0000259" key="5">
    <source>
        <dbReference type="Pfam" id="PF01935"/>
    </source>
</evidence>
<dbReference type="KEGG" id="iis:EYM_07730"/>
<evidence type="ECO:0000256" key="4">
    <source>
        <dbReference type="ARBA" id="ARBA00048988"/>
    </source>
</evidence>
<accession>A0A0U2VDD7</accession>
<evidence type="ECO:0000256" key="1">
    <source>
        <dbReference type="ARBA" id="ARBA00007816"/>
    </source>
</evidence>